<keyword evidence="3" id="KW-0808">Transferase</keyword>
<dbReference type="PANTHER" id="PTHR37323">
    <property type="entry name" value="GCN5-RELATED N-ACETYLTRANSFERASE"/>
    <property type="match status" value="1"/>
</dbReference>
<accession>A0A238IW95</accession>
<dbReference type="InterPro" id="IPR052351">
    <property type="entry name" value="Ornithine_N-alpha-AT"/>
</dbReference>
<dbReference type="GO" id="GO:0006629">
    <property type="term" value="P:lipid metabolic process"/>
    <property type="evidence" value="ECO:0007669"/>
    <property type="project" value="UniProtKB-KW"/>
</dbReference>
<reference evidence="11 12" key="1">
    <citation type="submission" date="2017-05" db="EMBL/GenBank/DDBJ databases">
        <authorList>
            <person name="Song R."/>
            <person name="Chenine A.L."/>
            <person name="Ruprecht R.M."/>
        </authorList>
    </citation>
    <scope>NUCLEOTIDE SEQUENCE [LARGE SCALE GENOMIC DNA]</scope>
    <source>
        <strain evidence="11 12">CECT 8489</strain>
    </source>
</reference>
<evidence type="ECO:0000256" key="5">
    <source>
        <dbReference type="ARBA" id="ARBA00023315"/>
    </source>
</evidence>
<sequence length="386" mass="41981">MAVAAVAVDFGAAHEKSVVFAFTDHFVIHGLIKRRPARAAVKLVGLIEKRRATALAGVGAGVFGEVVVGERPFGAVLPEDLEFEIVELVPPFCVRFDDFFHVFCPSCRFTVTHSVPVLSGSLSRGDGRLNQLVAHESVSPLRTQARYPTRYKVRFVDSEDDFEAALALRGRVFRGGGSDRDAFDVLCRHMVIVRLADGEVVATFRLLSLGSGAEIARSYAAQSYDLAALQAYPFAMMELGRFCISPDVSDPDILRAAWGGMARLVDEDDVQMLFGCASFSGTEPAQYFDALALLRAQFLAPVDWAPGRRAPDIVRFDRDVPDGLDRVRALKVMPPLLRSYLTMGGWVSDHAVVDPDLGTMHVFTGLEIAAIPEARARAIRAAAGAV</sequence>
<evidence type="ECO:0000256" key="8">
    <source>
        <dbReference type="ARBA" id="ARBA00039866"/>
    </source>
</evidence>
<protein>
    <recommendedName>
        <fullName evidence="8">L-ornithine N(alpha)-acyltransferase</fullName>
        <ecNumber evidence="7">2.3.2.30</ecNumber>
    </recommendedName>
</protein>
<dbReference type="EMBL" id="FXXQ01000001">
    <property type="protein sequence ID" value="SMX22311.1"/>
    <property type="molecule type" value="Genomic_DNA"/>
</dbReference>
<keyword evidence="2" id="KW-0444">Lipid biosynthesis</keyword>
<gene>
    <name evidence="11" type="ORF">BOA8489_00402</name>
</gene>
<dbReference type="GO" id="GO:0043810">
    <property type="term" value="F:ornithine-acyl [acyl carrier protein] N-acyltransferase activity"/>
    <property type="evidence" value="ECO:0007669"/>
    <property type="project" value="UniProtKB-EC"/>
</dbReference>
<evidence type="ECO:0000256" key="3">
    <source>
        <dbReference type="ARBA" id="ARBA00022679"/>
    </source>
</evidence>
<evidence type="ECO:0000313" key="11">
    <source>
        <dbReference type="EMBL" id="SMX22311.1"/>
    </source>
</evidence>
<comment type="similarity">
    <text evidence="6">Belongs to the acetyltransferase family. OlsB subfamily.</text>
</comment>
<evidence type="ECO:0000256" key="9">
    <source>
        <dbReference type="ARBA" id="ARBA00045724"/>
    </source>
</evidence>
<comment type="pathway">
    <text evidence="1">Lipid metabolism.</text>
</comment>
<dbReference type="Gene3D" id="3.40.630.30">
    <property type="match status" value="1"/>
</dbReference>
<keyword evidence="5" id="KW-0012">Acyltransferase</keyword>
<keyword evidence="12" id="KW-1185">Reference proteome</keyword>
<name>A0A238IW95_9RHOB</name>
<comment type="catalytic activity">
    <reaction evidence="10">
        <text>a (3R)-hydroxyacyl-[ACP] + L-ornithine = a lyso-ornithine lipid + holo-[ACP] + H(+)</text>
        <dbReference type="Rhea" id="RHEA:20633"/>
        <dbReference type="Rhea" id="RHEA-COMP:9685"/>
        <dbReference type="Rhea" id="RHEA-COMP:9945"/>
        <dbReference type="ChEBI" id="CHEBI:15378"/>
        <dbReference type="ChEBI" id="CHEBI:46911"/>
        <dbReference type="ChEBI" id="CHEBI:64479"/>
        <dbReference type="ChEBI" id="CHEBI:78827"/>
        <dbReference type="ChEBI" id="CHEBI:138482"/>
        <dbReference type="EC" id="2.3.2.30"/>
    </reaction>
    <physiologicalReaction direction="left-to-right" evidence="10">
        <dbReference type="Rhea" id="RHEA:20634"/>
    </physiologicalReaction>
</comment>
<evidence type="ECO:0000256" key="7">
    <source>
        <dbReference type="ARBA" id="ARBA00039058"/>
    </source>
</evidence>
<evidence type="ECO:0000313" key="12">
    <source>
        <dbReference type="Proteomes" id="UP000201838"/>
    </source>
</evidence>
<evidence type="ECO:0000256" key="6">
    <source>
        <dbReference type="ARBA" id="ARBA00038095"/>
    </source>
</evidence>
<dbReference type="Proteomes" id="UP000201838">
    <property type="component" value="Unassembled WGS sequence"/>
</dbReference>
<dbReference type="EC" id="2.3.2.30" evidence="7"/>
<dbReference type="AlphaFoldDB" id="A0A238IW95"/>
<dbReference type="Pfam" id="PF13444">
    <property type="entry name" value="Acetyltransf_5"/>
    <property type="match status" value="1"/>
</dbReference>
<evidence type="ECO:0000256" key="1">
    <source>
        <dbReference type="ARBA" id="ARBA00005189"/>
    </source>
</evidence>
<dbReference type="InterPro" id="IPR016181">
    <property type="entry name" value="Acyl_CoA_acyltransferase"/>
</dbReference>
<evidence type="ECO:0000256" key="10">
    <source>
        <dbReference type="ARBA" id="ARBA00047785"/>
    </source>
</evidence>
<dbReference type="PANTHER" id="PTHR37323:SF1">
    <property type="entry name" value="L-ORNITHINE N(ALPHA)-ACYLTRANSFERASE"/>
    <property type="match status" value="1"/>
</dbReference>
<dbReference type="SUPFAM" id="SSF55729">
    <property type="entry name" value="Acyl-CoA N-acyltransferases (Nat)"/>
    <property type="match status" value="1"/>
</dbReference>
<evidence type="ECO:0000256" key="4">
    <source>
        <dbReference type="ARBA" id="ARBA00023098"/>
    </source>
</evidence>
<comment type="function">
    <text evidence="9">Catalyzes the first step in the biosynthesis of ornithine lipids, which are phosphorus-free membrane lipids. Catalyzes the 3-hydroxyacyl-acyl carrier protein-dependent acylation of ornithine to form lyso-ornithine lipid (LOL).</text>
</comment>
<proteinExistence type="inferred from homology"/>
<keyword evidence="4" id="KW-0443">Lipid metabolism</keyword>
<organism evidence="11 12">
    <name type="scientific">Boseongicola aestuarii</name>
    <dbReference type="NCBI Taxonomy" id="1470561"/>
    <lineage>
        <taxon>Bacteria</taxon>
        <taxon>Pseudomonadati</taxon>
        <taxon>Pseudomonadota</taxon>
        <taxon>Alphaproteobacteria</taxon>
        <taxon>Rhodobacterales</taxon>
        <taxon>Paracoccaceae</taxon>
        <taxon>Boseongicola</taxon>
    </lineage>
</organism>
<evidence type="ECO:0000256" key="2">
    <source>
        <dbReference type="ARBA" id="ARBA00022516"/>
    </source>
</evidence>